<evidence type="ECO:0000256" key="1">
    <source>
        <dbReference type="ARBA" id="ARBA00005010"/>
    </source>
</evidence>
<protein>
    <recommendedName>
        <fullName evidence="2">precorrin-2 dehydrogenase</fullName>
        <ecNumber evidence="2">1.3.1.76</ecNumber>
    </recommendedName>
</protein>
<dbReference type="InterPro" id="IPR028281">
    <property type="entry name" value="Sirohaem_synthase_central"/>
</dbReference>
<dbReference type="GO" id="GO:0004325">
    <property type="term" value="F:ferrochelatase activity"/>
    <property type="evidence" value="ECO:0007669"/>
    <property type="project" value="InterPro"/>
</dbReference>
<comment type="catalytic activity">
    <reaction evidence="6">
        <text>precorrin-2 + NAD(+) = sirohydrochlorin + NADH + 2 H(+)</text>
        <dbReference type="Rhea" id="RHEA:15613"/>
        <dbReference type="ChEBI" id="CHEBI:15378"/>
        <dbReference type="ChEBI" id="CHEBI:57540"/>
        <dbReference type="ChEBI" id="CHEBI:57945"/>
        <dbReference type="ChEBI" id="CHEBI:58351"/>
        <dbReference type="ChEBI" id="CHEBI:58827"/>
        <dbReference type="EC" id="1.3.1.76"/>
    </reaction>
</comment>
<reference evidence="8" key="1">
    <citation type="journal article" date="2023" name="Comput. Struct. Biotechnol. J.">
        <title>Discovery of a novel marine Bacteroidetes with a rich repertoire of carbohydrate-active enzymes.</title>
        <authorList>
            <person name="Chen B."/>
            <person name="Liu G."/>
            <person name="Chen Q."/>
            <person name="Wang H."/>
            <person name="Liu L."/>
            <person name="Tang K."/>
        </authorList>
    </citation>
    <scope>NUCLEOTIDE SEQUENCE</scope>
    <source>
        <strain evidence="8">TK19036</strain>
    </source>
</reference>
<evidence type="ECO:0000256" key="6">
    <source>
        <dbReference type="ARBA" id="ARBA00047561"/>
    </source>
</evidence>
<evidence type="ECO:0000259" key="7">
    <source>
        <dbReference type="Pfam" id="PF14824"/>
    </source>
</evidence>
<dbReference type="SUPFAM" id="SSF51735">
    <property type="entry name" value="NAD(P)-binding Rossmann-fold domains"/>
    <property type="match status" value="1"/>
</dbReference>
<dbReference type="EC" id="1.3.1.76" evidence="2"/>
<dbReference type="InterPro" id="IPR028161">
    <property type="entry name" value="Met8-like"/>
</dbReference>
<comment type="pathway">
    <text evidence="1">Porphyrin-containing compound metabolism; siroheme biosynthesis; sirohydrochlorin from precorrin-2: step 1/1.</text>
</comment>
<evidence type="ECO:0000256" key="3">
    <source>
        <dbReference type="ARBA" id="ARBA00023002"/>
    </source>
</evidence>
<keyword evidence="5" id="KW-0627">Porphyrin biosynthesis</keyword>
<dbReference type="InterPro" id="IPR036291">
    <property type="entry name" value="NAD(P)-bd_dom_sf"/>
</dbReference>
<evidence type="ECO:0000256" key="5">
    <source>
        <dbReference type="ARBA" id="ARBA00023244"/>
    </source>
</evidence>
<accession>A0AA49JJ43</accession>
<dbReference type="InterPro" id="IPR006367">
    <property type="entry name" value="Sirohaem_synthase_N"/>
</dbReference>
<feature type="domain" description="Siroheme synthase central" evidence="7">
    <location>
        <begin position="128"/>
        <end position="153"/>
    </location>
</feature>
<evidence type="ECO:0000256" key="4">
    <source>
        <dbReference type="ARBA" id="ARBA00023027"/>
    </source>
</evidence>
<dbReference type="EMBL" id="CP120682">
    <property type="protein sequence ID" value="WKN38367.1"/>
    <property type="molecule type" value="Genomic_DNA"/>
</dbReference>
<sequence length="200" mass="23181">MDQGNQLFPVFFKLHELDVLIVGGGYVGLEKLEAILKNSPETRVTLVGQEILQEDIFRLAGKHPNIRVIERRFRWRDLRGKDLVFLATNDRSLHERIKVRTRRKRIMTNVADTPDLCDFYLSSVVKKGDLKIAISSNGKSPTLTKRIRQYLEEAIPDDVQGLLDNLLEVRNQLRGDFEYKVKKLNEVTADWLSKEHDKPK</sequence>
<dbReference type="PANTHER" id="PTHR35330:SF1">
    <property type="entry name" value="SIROHEME BIOSYNTHESIS PROTEIN MET8"/>
    <property type="match status" value="1"/>
</dbReference>
<evidence type="ECO:0000313" key="8">
    <source>
        <dbReference type="EMBL" id="WKN38367.1"/>
    </source>
</evidence>
<keyword evidence="3" id="KW-0560">Oxidoreductase</keyword>
<dbReference type="PANTHER" id="PTHR35330">
    <property type="entry name" value="SIROHEME BIOSYNTHESIS PROTEIN MET8"/>
    <property type="match status" value="1"/>
</dbReference>
<reference evidence="8" key="2">
    <citation type="journal article" date="2024" name="Antonie Van Leeuwenhoek">
        <title>Roseihalotalea indica gen. nov., sp. nov., a halophilic Bacteroidetes from mesopelagic Southwest Indian Ocean with higher carbohydrate metabolic potential.</title>
        <authorList>
            <person name="Chen B."/>
            <person name="Zhang M."/>
            <person name="Lin D."/>
            <person name="Ye J."/>
            <person name="Tang K."/>
        </authorList>
    </citation>
    <scope>NUCLEOTIDE SEQUENCE</scope>
    <source>
        <strain evidence="8">TK19036</strain>
    </source>
</reference>
<proteinExistence type="predicted"/>
<dbReference type="Gene3D" id="3.30.160.110">
    <property type="entry name" value="Siroheme synthase, domain 2"/>
    <property type="match status" value="1"/>
</dbReference>
<dbReference type="Gene3D" id="3.40.50.720">
    <property type="entry name" value="NAD(P)-binding Rossmann-like Domain"/>
    <property type="match status" value="1"/>
</dbReference>
<dbReference type="SUPFAM" id="SSF75615">
    <property type="entry name" value="Siroheme synthase middle domains-like"/>
    <property type="match status" value="1"/>
</dbReference>
<dbReference type="AlphaFoldDB" id="A0AA49JJ43"/>
<dbReference type="GO" id="GO:0019354">
    <property type="term" value="P:siroheme biosynthetic process"/>
    <property type="evidence" value="ECO:0007669"/>
    <property type="project" value="InterPro"/>
</dbReference>
<gene>
    <name evidence="8" type="ORF">K4G66_06595</name>
</gene>
<organism evidence="8">
    <name type="scientific">Roseihalotalea indica</name>
    <dbReference type="NCBI Taxonomy" id="2867963"/>
    <lineage>
        <taxon>Bacteria</taxon>
        <taxon>Pseudomonadati</taxon>
        <taxon>Bacteroidota</taxon>
        <taxon>Cytophagia</taxon>
        <taxon>Cytophagales</taxon>
        <taxon>Catalimonadaceae</taxon>
        <taxon>Roseihalotalea</taxon>
    </lineage>
</organism>
<dbReference type="GO" id="GO:0043115">
    <property type="term" value="F:precorrin-2 dehydrogenase activity"/>
    <property type="evidence" value="ECO:0007669"/>
    <property type="project" value="UniProtKB-EC"/>
</dbReference>
<name>A0AA49JJ43_9BACT</name>
<dbReference type="Pfam" id="PF14824">
    <property type="entry name" value="Sirohm_synth_M"/>
    <property type="match status" value="1"/>
</dbReference>
<evidence type="ECO:0000256" key="2">
    <source>
        <dbReference type="ARBA" id="ARBA00012400"/>
    </source>
</evidence>
<dbReference type="Pfam" id="PF13241">
    <property type="entry name" value="NAD_binding_7"/>
    <property type="match status" value="1"/>
</dbReference>
<dbReference type="NCBIfam" id="TIGR01470">
    <property type="entry name" value="cysG_Nterm"/>
    <property type="match status" value="1"/>
</dbReference>
<keyword evidence="4" id="KW-0520">NAD</keyword>